<dbReference type="PANTHER" id="PTHR10108:SF1059">
    <property type="entry name" value="METHYLTRANSFERASE PMT15-RELATED"/>
    <property type="match status" value="1"/>
</dbReference>
<organism evidence="10 11">
    <name type="scientific">Quercus suber</name>
    <name type="common">Cork oak</name>
    <dbReference type="NCBI Taxonomy" id="58331"/>
    <lineage>
        <taxon>Eukaryota</taxon>
        <taxon>Viridiplantae</taxon>
        <taxon>Streptophyta</taxon>
        <taxon>Embryophyta</taxon>
        <taxon>Tracheophyta</taxon>
        <taxon>Spermatophyta</taxon>
        <taxon>Magnoliopsida</taxon>
        <taxon>eudicotyledons</taxon>
        <taxon>Gunneridae</taxon>
        <taxon>Pentapetalae</taxon>
        <taxon>rosids</taxon>
        <taxon>fabids</taxon>
        <taxon>Fagales</taxon>
        <taxon>Fagaceae</taxon>
        <taxon>Quercus</taxon>
    </lineage>
</organism>
<dbReference type="InterPro" id="IPR004159">
    <property type="entry name" value="Put_SAM_MeTrfase"/>
</dbReference>
<keyword evidence="11" id="KW-1185">Reference proteome</keyword>
<evidence type="ECO:0000256" key="8">
    <source>
        <dbReference type="RuleBase" id="RU366043"/>
    </source>
</evidence>
<dbReference type="EMBL" id="PKMF04000175">
    <property type="protein sequence ID" value="KAK7845099.1"/>
    <property type="molecule type" value="Genomic_DNA"/>
</dbReference>
<evidence type="ECO:0000256" key="2">
    <source>
        <dbReference type="ARBA" id="ARBA00008361"/>
    </source>
</evidence>
<evidence type="ECO:0000313" key="11">
    <source>
        <dbReference type="Proteomes" id="UP000237347"/>
    </source>
</evidence>
<keyword evidence="5 8" id="KW-0812">Transmembrane</keyword>
<feature type="non-terminal residue" evidence="10">
    <location>
        <position position="1"/>
    </location>
</feature>
<reference evidence="10 11" key="1">
    <citation type="journal article" date="2018" name="Sci. Data">
        <title>The draft genome sequence of cork oak.</title>
        <authorList>
            <person name="Ramos A.M."/>
            <person name="Usie A."/>
            <person name="Barbosa P."/>
            <person name="Barros P.M."/>
            <person name="Capote T."/>
            <person name="Chaves I."/>
            <person name="Simoes F."/>
            <person name="Abreu I."/>
            <person name="Carrasquinho I."/>
            <person name="Faro C."/>
            <person name="Guimaraes J.B."/>
            <person name="Mendonca D."/>
            <person name="Nobrega F."/>
            <person name="Rodrigues L."/>
            <person name="Saibo N.J.M."/>
            <person name="Varela M.C."/>
            <person name="Egas C."/>
            <person name="Matos J."/>
            <person name="Miguel C.M."/>
            <person name="Oliveira M.M."/>
            <person name="Ricardo C.P."/>
            <person name="Goncalves S."/>
        </authorList>
    </citation>
    <scope>NUCLEOTIDE SEQUENCE [LARGE SCALE GENOMIC DNA]</scope>
    <source>
        <strain evidence="11">cv. HL8</strain>
    </source>
</reference>
<dbReference type="SUPFAM" id="SSF53335">
    <property type="entry name" value="S-adenosyl-L-methionine-dependent methyltransferases"/>
    <property type="match status" value="3"/>
</dbReference>
<dbReference type="Pfam" id="PF03141">
    <property type="entry name" value="Methyltransf_29"/>
    <property type="match status" value="2"/>
</dbReference>
<accession>A0AAW0L2I5</accession>
<evidence type="ECO:0000256" key="7">
    <source>
        <dbReference type="ARBA" id="ARBA00037847"/>
    </source>
</evidence>
<evidence type="ECO:0000256" key="9">
    <source>
        <dbReference type="SAM" id="SignalP"/>
    </source>
</evidence>
<sequence>ILCSFFYLIGIWTHSTTIPIPIPITSSSAGTATQCSLQPLIATRSGTVALDFRAHHMAADPPRTAARAIHLPPCDAKFSEYTPCEDAKRSLKFDRDMLIYRERHCPEPNEVLKCRIPAPHGYTAPFRWPESRENVWYANVPHKWLTFEKKKQNWVRFEKDRFKFPGGGTMFPNGADAYIDDISRLINLKDGSIRTAIDTGCGVASWGAYLLSRNIVTVSFAPRDTHEAQVQFALERGVPALIGVFASIRLPYPSRAFDMAHCSRCLIPWGQYVSFAPRDTHEAQVQFALERGVPALIGVFASIRLPYPSRAFDMAHCSRCLIPWGQYDGLYLIEVDRILRPGGYWILSGPPINWEKHWKGWNRTQQDLKAEQIGIENVAKSLCWKKLKQKDDLAIWQKPTNHIHCKINRKVFRKPQFCQAQDPDKAWYTKMDKCLTPLPEVSDIKKVSGGTLAKWPERLTSIPPRISEGTLKGITAKTFTENTELWKNRVAHYKTLDYQLAEPGRYRNLLDMNSYLGGFAAALVDDPVWVMNIVPVEAEINTLGVIYERGLIGTYQNWCEAMSTYPRTYDFIHADSVFSLYKDRCDIEDILLEMDRILRPEGSVIFRDDVDYLVKIKSILDAMQWDSRIVDHEMGPHQREKILLAVKQYWTAPAPQEGKNAS</sequence>
<evidence type="ECO:0000256" key="4">
    <source>
        <dbReference type="ARBA" id="ARBA00022679"/>
    </source>
</evidence>
<dbReference type="EC" id="2.1.1.-" evidence="8"/>
<evidence type="ECO:0000256" key="3">
    <source>
        <dbReference type="ARBA" id="ARBA00022603"/>
    </source>
</evidence>
<keyword evidence="3 8" id="KW-0489">Methyltransferase</keyword>
<comment type="subcellular location">
    <subcellularLocation>
        <location evidence="7">Endomembrane system</location>
        <topology evidence="7">Single-pass membrane protein</topology>
    </subcellularLocation>
    <subcellularLocation>
        <location evidence="1 8">Membrane</location>
        <topology evidence="1 8">Single-pass type II membrane protein</topology>
    </subcellularLocation>
</comment>
<keyword evidence="9" id="KW-0732">Signal</keyword>
<keyword evidence="4 8" id="KW-0808">Transferase</keyword>
<keyword evidence="5 8" id="KW-0735">Signal-anchor</keyword>
<gene>
    <name evidence="10" type="ORF">CFP56_010031</name>
</gene>
<dbReference type="Proteomes" id="UP000237347">
    <property type="component" value="Unassembled WGS sequence"/>
</dbReference>
<dbReference type="GO" id="GO:0016020">
    <property type="term" value="C:membrane"/>
    <property type="evidence" value="ECO:0007669"/>
    <property type="project" value="UniProtKB-SubCell"/>
</dbReference>
<dbReference type="AlphaFoldDB" id="A0AAW0L2I5"/>
<dbReference type="Gene3D" id="3.40.50.150">
    <property type="entry name" value="Vaccinia Virus protein VP39"/>
    <property type="match status" value="1"/>
</dbReference>
<dbReference type="GO" id="GO:0005768">
    <property type="term" value="C:endosome"/>
    <property type="evidence" value="ECO:0007669"/>
    <property type="project" value="TreeGrafter"/>
</dbReference>
<proteinExistence type="inferred from homology"/>
<dbReference type="InterPro" id="IPR029063">
    <property type="entry name" value="SAM-dependent_MTases_sf"/>
</dbReference>
<protein>
    <recommendedName>
        <fullName evidence="8">Methyltransferase</fullName>
        <ecNumber evidence="8">2.1.1.-</ecNumber>
    </recommendedName>
</protein>
<evidence type="ECO:0000256" key="6">
    <source>
        <dbReference type="ARBA" id="ARBA00023180"/>
    </source>
</evidence>
<dbReference type="GO" id="GO:0008168">
    <property type="term" value="F:methyltransferase activity"/>
    <property type="evidence" value="ECO:0007669"/>
    <property type="project" value="UniProtKB-UniRule"/>
</dbReference>
<feature type="chain" id="PRO_5043485994" description="Methyltransferase" evidence="9">
    <location>
        <begin position="18"/>
        <end position="662"/>
    </location>
</feature>
<evidence type="ECO:0000313" key="10">
    <source>
        <dbReference type="EMBL" id="KAK7845099.1"/>
    </source>
</evidence>
<evidence type="ECO:0000256" key="5">
    <source>
        <dbReference type="ARBA" id="ARBA00022968"/>
    </source>
</evidence>
<name>A0AAW0L2I5_QUESU</name>
<comment type="caution">
    <text evidence="10">The sequence shown here is derived from an EMBL/GenBank/DDBJ whole genome shotgun (WGS) entry which is preliminary data.</text>
</comment>
<evidence type="ECO:0000256" key="1">
    <source>
        <dbReference type="ARBA" id="ARBA00004606"/>
    </source>
</evidence>
<keyword evidence="6 8" id="KW-0325">Glycoprotein</keyword>
<comment type="similarity">
    <text evidence="2 8">Belongs to the methyltransferase superfamily.</text>
</comment>
<dbReference type="GO" id="GO:0005802">
    <property type="term" value="C:trans-Golgi network"/>
    <property type="evidence" value="ECO:0007669"/>
    <property type="project" value="TreeGrafter"/>
</dbReference>
<feature type="signal peptide" evidence="9">
    <location>
        <begin position="1"/>
        <end position="17"/>
    </location>
</feature>
<dbReference type="PANTHER" id="PTHR10108">
    <property type="entry name" value="SAM-DEPENDENT METHYLTRANSFERASE"/>
    <property type="match status" value="1"/>
</dbReference>
<dbReference type="GO" id="GO:0032259">
    <property type="term" value="P:methylation"/>
    <property type="evidence" value="ECO:0007669"/>
    <property type="project" value="UniProtKB-KW"/>
</dbReference>